<dbReference type="AlphaFoldDB" id="A0AAW5HUN8"/>
<dbReference type="Gene3D" id="3.40.50.10900">
    <property type="entry name" value="PAC-like subunit"/>
    <property type="match status" value="1"/>
</dbReference>
<organism evidence="2 3">
    <name type="scientific">Corynebacterium lipophilum</name>
    <dbReference type="NCBI Taxonomy" id="2804918"/>
    <lineage>
        <taxon>Bacteria</taxon>
        <taxon>Bacillati</taxon>
        <taxon>Actinomycetota</taxon>
        <taxon>Actinomycetes</taxon>
        <taxon>Mycobacteriales</taxon>
        <taxon>Corynebacteriaceae</taxon>
        <taxon>Corynebacterium</taxon>
    </lineage>
</organism>
<feature type="region of interest" description="Disordered" evidence="1">
    <location>
        <begin position="1"/>
        <end position="23"/>
    </location>
</feature>
<dbReference type="SUPFAM" id="SSF159659">
    <property type="entry name" value="Cgl1923-like"/>
    <property type="match status" value="1"/>
</dbReference>
<dbReference type="InterPro" id="IPR008492">
    <property type="entry name" value="Rv2714-like"/>
</dbReference>
<gene>
    <name evidence="2" type="ORF">JMN37_01005</name>
</gene>
<dbReference type="InterPro" id="IPR038389">
    <property type="entry name" value="PSMG2_sf"/>
</dbReference>
<evidence type="ECO:0000256" key="1">
    <source>
        <dbReference type="SAM" id="MobiDB-lite"/>
    </source>
</evidence>
<keyword evidence="3" id="KW-1185">Reference proteome</keyword>
<accession>A0AAW5HUN8</accession>
<comment type="caution">
    <text evidence="2">The sequence shown here is derived from an EMBL/GenBank/DDBJ whole genome shotgun (WGS) entry which is preliminary data.</text>
</comment>
<feature type="compositionally biased region" description="Low complexity" evidence="1">
    <location>
        <begin position="10"/>
        <end position="23"/>
    </location>
</feature>
<proteinExistence type="predicted"/>
<dbReference type="InterPro" id="IPR019151">
    <property type="entry name" value="Proteasome_assmbl_chaperone_2"/>
</dbReference>
<sequence length="346" mass="38224">MPTNNRMYELEYPSPSSLGESPEGPTLVVALQGYADAGHAVEGVSNHLNAALETRTLATFNNDELIDYRSRRPAVTLANHTVADVEEIGIELRVVRDTKDMPFLLLSGPEPDLRWEAFSKSVADLAVQFGVQQTLCLYAAPVAAPHTRPVVVSTHGNDESLVKDKYLFDGIITVPGAASIMIERELDKRGEKVAGFTAHVPHYIANSPYPMAAFQLMQALEDTANLQLPLRALEQEITSVQRQLAEQTAASKEIAQVVSALEQHYDREVEEYRRNNPNAKMPGEAQVPSGDEISEAFENYLTAIEDQQSRPLVDGQRGLPFGDDLSQALQDFYYIDPAQPTDEEDE</sequence>
<name>A0AAW5HUN8_9CORY</name>
<evidence type="ECO:0000313" key="3">
    <source>
        <dbReference type="Proteomes" id="UP001205920"/>
    </source>
</evidence>
<evidence type="ECO:0000313" key="2">
    <source>
        <dbReference type="EMBL" id="MCO6393571.1"/>
    </source>
</evidence>
<dbReference type="PIRSF" id="PIRSF028754">
    <property type="entry name" value="UCP028754"/>
    <property type="match status" value="1"/>
</dbReference>
<dbReference type="Gene3D" id="1.10.287.100">
    <property type="match status" value="1"/>
</dbReference>
<dbReference type="RefSeq" id="WP_083290923.1">
    <property type="nucleotide sequence ID" value="NZ_JAEUWV010000001.1"/>
</dbReference>
<protein>
    <submittedName>
        <fullName evidence="2">PAC2 family protein</fullName>
    </submittedName>
</protein>
<reference evidence="2 3" key="1">
    <citation type="submission" date="2021-01" db="EMBL/GenBank/DDBJ databases">
        <title>Identification and Characterization of Corynebacterium sp.</title>
        <authorList>
            <person name="Luo Q."/>
            <person name="Qu P."/>
            <person name="Chen Q."/>
        </authorList>
    </citation>
    <scope>NUCLEOTIDE SEQUENCE [LARGE SCALE GENOMIC DNA]</scope>
    <source>
        <strain evidence="2 3">MC-18</strain>
    </source>
</reference>
<dbReference type="Pfam" id="PF09754">
    <property type="entry name" value="PAC2"/>
    <property type="match status" value="1"/>
</dbReference>
<dbReference type="EMBL" id="JAEUWV010000001">
    <property type="protein sequence ID" value="MCO6393571.1"/>
    <property type="molecule type" value="Genomic_DNA"/>
</dbReference>
<dbReference type="Proteomes" id="UP001205920">
    <property type="component" value="Unassembled WGS sequence"/>
</dbReference>